<dbReference type="EMBL" id="AAVT01000005">
    <property type="protein sequence ID" value="EAW30971.1"/>
    <property type="molecule type" value="Genomic_DNA"/>
</dbReference>
<dbReference type="InterPro" id="IPR004568">
    <property type="entry name" value="Ppantetheine-prot_Trfase_dom"/>
</dbReference>
<keyword evidence="4" id="KW-0479">Metal-binding</keyword>
<comment type="cofactor">
    <cofactor evidence="1">
        <name>Mg(2+)</name>
        <dbReference type="ChEBI" id="CHEBI:18420"/>
    </cofactor>
</comment>
<keyword evidence="3 8" id="KW-0808">Transferase</keyword>
<dbReference type="OrthoDB" id="9808281at2"/>
<keyword evidence="5" id="KW-0460">Magnesium</keyword>
<dbReference type="GO" id="GO:0006633">
    <property type="term" value="P:fatty acid biosynthetic process"/>
    <property type="evidence" value="ECO:0007669"/>
    <property type="project" value="InterPro"/>
</dbReference>
<comment type="caution">
    <text evidence="8">The sequence shown here is derived from an EMBL/GenBank/DDBJ whole genome shotgun (WGS) entry which is preliminary data.</text>
</comment>
<dbReference type="AlphaFoldDB" id="A0YDT7"/>
<gene>
    <name evidence="8" type="ORF">GP2143_10252</name>
</gene>
<feature type="domain" description="4'-phosphopantetheinyl transferase N-terminal" evidence="7">
    <location>
        <begin position="52"/>
        <end position="130"/>
    </location>
</feature>
<evidence type="ECO:0000259" key="7">
    <source>
        <dbReference type="Pfam" id="PF22624"/>
    </source>
</evidence>
<dbReference type="Pfam" id="PF01648">
    <property type="entry name" value="ACPS"/>
    <property type="match status" value="1"/>
</dbReference>
<dbReference type="Proteomes" id="UP000004931">
    <property type="component" value="Unassembled WGS sequence"/>
</dbReference>
<evidence type="ECO:0000256" key="4">
    <source>
        <dbReference type="ARBA" id="ARBA00022723"/>
    </source>
</evidence>
<dbReference type="STRING" id="247633.GP2143_10252"/>
<dbReference type="PANTHER" id="PTHR12215:SF10">
    <property type="entry name" value="L-AMINOADIPATE-SEMIALDEHYDE DEHYDROGENASE-PHOSPHOPANTETHEINYL TRANSFERASE"/>
    <property type="match status" value="1"/>
</dbReference>
<proteinExistence type="inferred from homology"/>
<dbReference type="GO" id="GO:0019878">
    <property type="term" value="P:lysine biosynthetic process via aminoadipic acid"/>
    <property type="evidence" value="ECO:0007669"/>
    <property type="project" value="TreeGrafter"/>
</dbReference>
<sequence length="267" mass="30553">MAYLGPIVFTAKNSASYIFFCTGKKMHLMENDVHIWNVDISHVDPALVSLYRSIMSAEELERNQRYRFEKNRFSDCVTRALVRDVLSKYADKNPKSWRFAKGEHGKPEVVDAPVPLRFNLSHTSDHIVCVVTPNHNVGIDIEHTARKNDVLAIANRFFSKREVIDLFKLPIEQQSDRFFDYWTLKEAYMKASGEGISLGLGNFSFYFDESKAARISFGETINDNPKSWYFQQFTPAADHRMALAICCGHNNRAKLTISQFATIPLVA</sequence>
<dbReference type="GO" id="GO:0008897">
    <property type="term" value="F:holo-[acyl-carrier-protein] synthase activity"/>
    <property type="evidence" value="ECO:0007669"/>
    <property type="project" value="InterPro"/>
</dbReference>
<dbReference type="GO" id="GO:0005829">
    <property type="term" value="C:cytosol"/>
    <property type="evidence" value="ECO:0007669"/>
    <property type="project" value="TreeGrafter"/>
</dbReference>
<dbReference type="InterPro" id="IPR008278">
    <property type="entry name" value="4-PPantetheinyl_Trfase_dom"/>
</dbReference>
<dbReference type="GO" id="GO:0000287">
    <property type="term" value="F:magnesium ion binding"/>
    <property type="evidence" value="ECO:0007669"/>
    <property type="project" value="InterPro"/>
</dbReference>
<protein>
    <submittedName>
        <fullName evidence="8">4-phosphopantetheinyl transferase</fullName>
    </submittedName>
</protein>
<evidence type="ECO:0000256" key="2">
    <source>
        <dbReference type="ARBA" id="ARBA00010990"/>
    </source>
</evidence>
<comment type="similarity">
    <text evidence="2">Belongs to the P-Pant transferase superfamily. Gsp/Sfp/HetI/AcpT family.</text>
</comment>
<dbReference type="eggNOG" id="COG2091">
    <property type="taxonomic scope" value="Bacteria"/>
</dbReference>
<keyword evidence="9" id="KW-1185">Reference proteome</keyword>
<dbReference type="Gene3D" id="3.90.470.20">
    <property type="entry name" value="4'-phosphopantetheinyl transferase domain"/>
    <property type="match status" value="2"/>
</dbReference>
<evidence type="ECO:0000259" key="6">
    <source>
        <dbReference type="Pfam" id="PF01648"/>
    </source>
</evidence>
<evidence type="ECO:0000256" key="3">
    <source>
        <dbReference type="ARBA" id="ARBA00022679"/>
    </source>
</evidence>
<organism evidence="8 9">
    <name type="scientific">marine gamma proteobacterium HTCC2143</name>
    <dbReference type="NCBI Taxonomy" id="247633"/>
    <lineage>
        <taxon>Bacteria</taxon>
        <taxon>Pseudomonadati</taxon>
        <taxon>Pseudomonadota</taxon>
        <taxon>Gammaproteobacteria</taxon>
        <taxon>Cellvibrionales</taxon>
        <taxon>Spongiibacteraceae</taxon>
        <taxon>BD1-7 clade</taxon>
    </lineage>
</organism>
<dbReference type="Pfam" id="PF22624">
    <property type="entry name" value="AASDHPPT_N"/>
    <property type="match status" value="1"/>
</dbReference>
<reference evidence="8 9" key="1">
    <citation type="journal article" date="2010" name="J. Bacteriol.">
        <title>Genome sequence of the oligotrophic marine Gammaproteobacterium HTCC2143, isolated from the Oregon Coast.</title>
        <authorList>
            <person name="Oh H.M."/>
            <person name="Kang I."/>
            <person name="Ferriera S."/>
            <person name="Giovannoni S.J."/>
            <person name="Cho J.C."/>
        </authorList>
    </citation>
    <scope>NUCLEOTIDE SEQUENCE [LARGE SCALE GENOMIC DNA]</scope>
    <source>
        <strain evidence="8 9">HTCC2143</strain>
    </source>
</reference>
<dbReference type="InterPro" id="IPR050559">
    <property type="entry name" value="P-Pant_transferase_sf"/>
</dbReference>
<evidence type="ECO:0000313" key="9">
    <source>
        <dbReference type="Proteomes" id="UP000004931"/>
    </source>
</evidence>
<evidence type="ECO:0000256" key="5">
    <source>
        <dbReference type="ARBA" id="ARBA00022842"/>
    </source>
</evidence>
<dbReference type="SUPFAM" id="SSF56214">
    <property type="entry name" value="4'-phosphopantetheinyl transferase"/>
    <property type="match status" value="2"/>
</dbReference>
<dbReference type="InterPro" id="IPR055066">
    <property type="entry name" value="AASDHPPT_N"/>
</dbReference>
<evidence type="ECO:0000256" key="1">
    <source>
        <dbReference type="ARBA" id="ARBA00001946"/>
    </source>
</evidence>
<name>A0YDT7_9GAMM</name>
<dbReference type="InterPro" id="IPR037143">
    <property type="entry name" value="4-PPantetheinyl_Trfase_dom_sf"/>
</dbReference>
<dbReference type="NCBIfam" id="TIGR00556">
    <property type="entry name" value="pantethn_trn"/>
    <property type="match status" value="1"/>
</dbReference>
<evidence type="ECO:0000313" key="8">
    <source>
        <dbReference type="EMBL" id="EAW30971.1"/>
    </source>
</evidence>
<dbReference type="PANTHER" id="PTHR12215">
    <property type="entry name" value="PHOSPHOPANTETHEINE TRANSFERASE"/>
    <property type="match status" value="1"/>
</dbReference>
<accession>A0YDT7</accession>
<feature type="domain" description="4'-phosphopantetheinyl transferase" evidence="6">
    <location>
        <begin position="137"/>
        <end position="244"/>
    </location>
</feature>